<feature type="repeat" description="ANK" evidence="3">
    <location>
        <begin position="180"/>
        <end position="206"/>
    </location>
</feature>
<feature type="repeat" description="ANK" evidence="3">
    <location>
        <begin position="126"/>
        <end position="145"/>
    </location>
</feature>
<protein>
    <recommendedName>
        <fullName evidence="6">Ankyrin repeat protein</fullName>
    </recommendedName>
</protein>
<dbReference type="PANTHER" id="PTHR24198:SF165">
    <property type="entry name" value="ANKYRIN REPEAT-CONTAINING PROTEIN-RELATED"/>
    <property type="match status" value="1"/>
</dbReference>
<name>A0A135TXR1_9PEZI</name>
<evidence type="ECO:0000313" key="5">
    <source>
        <dbReference type="Proteomes" id="UP000070054"/>
    </source>
</evidence>
<evidence type="ECO:0000256" key="3">
    <source>
        <dbReference type="PROSITE-ProRule" id="PRU00023"/>
    </source>
</evidence>
<dbReference type="Gene3D" id="1.25.40.20">
    <property type="entry name" value="Ankyrin repeat-containing domain"/>
    <property type="match status" value="2"/>
</dbReference>
<gene>
    <name evidence="4" type="ORF">CNYM01_08169</name>
</gene>
<keyword evidence="1" id="KW-0677">Repeat</keyword>
<organism evidence="4 5">
    <name type="scientific">Colletotrichum nymphaeae SA-01</name>
    <dbReference type="NCBI Taxonomy" id="1460502"/>
    <lineage>
        <taxon>Eukaryota</taxon>
        <taxon>Fungi</taxon>
        <taxon>Dikarya</taxon>
        <taxon>Ascomycota</taxon>
        <taxon>Pezizomycotina</taxon>
        <taxon>Sordariomycetes</taxon>
        <taxon>Hypocreomycetidae</taxon>
        <taxon>Glomerellales</taxon>
        <taxon>Glomerellaceae</taxon>
        <taxon>Colletotrichum</taxon>
        <taxon>Colletotrichum acutatum species complex</taxon>
    </lineage>
</organism>
<proteinExistence type="predicted"/>
<evidence type="ECO:0000256" key="2">
    <source>
        <dbReference type="ARBA" id="ARBA00023043"/>
    </source>
</evidence>
<dbReference type="OrthoDB" id="4837510at2759"/>
<evidence type="ECO:0000256" key="1">
    <source>
        <dbReference type="ARBA" id="ARBA00022737"/>
    </source>
</evidence>
<evidence type="ECO:0000313" key="4">
    <source>
        <dbReference type="EMBL" id="KXH52930.1"/>
    </source>
</evidence>
<dbReference type="InterPro" id="IPR002110">
    <property type="entry name" value="Ankyrin_rpt"/>
</dbReference>
<reference evidence="4 5" key="1">
    <citation type="submission" date="2014-02" db="EMBL/GenBank/DDBJ databases">
        <title>The genome sequence of Colletotrichum nymphaeae SA-01.</title>
        <authorList>
            <person name="Baroncelli R."/>
            <person name="Thon M.R."/>
        </authorList>
    </citation>
    <scope>NUCLEOTIDE SEQUENCE [LARGE SCALE GENOMIC DNA]</scope>
    <source>
        <strain evidence="4 5">SA-01</strain>
    </source>
</reference>
<dbReference type="CDD" id="cd09917">
    <property type="entry name" value="F-box_SF"/>
    <property type="match status" value="1"/>
</dbReference>
<evidence type="ECO:0008006" key="6">
    <source>
        <dbReference type="Google" id="ProtNLM"/>
    </source>
</evidence>
<dbReference type="PROSITE" id="PS50088">
    <property type="entry name" value="ANK_REPEAT"/>
    <property type="match status" value="2"/>
</dbReference>
<dbReference type="Proteomes" id="UP000070054">
    <property type="component" value="Unassembled WGS sequence"/>
</dbReference>
<dbReference type="PROSITE" id="PS50297">
    <property type="entry name" value="ANK_REP_REGION"/>
    <property type="match status" value="2"/>
</dbReference>
<dbReference type="EMBL" id="JEMN01000994">
    <property type="protein sequence ID" value="KXH52930.1"/>
    <property type="molecule type" value="Genomic_DNA"/>
</dbReference>
<dbReference type="SUPFAM" id="SSF48403">
    <property type="entry name" value="Ankyrin repeat"/>
    <property type="match status" value="1"/>
</dbReference>
<comment type="caution">
    <text evidence="4">The sequence shown here is derived from an EMBL/GenBank/DDBJ whole genome shotgun (WGS) entry which is preliminary data.</text>
</comment>
<dbReference type="InterPro" id="IPR036047">
    <property type="entry name" value="F-box-like_dom_sf"/>
</dbReference>
<sequence>MSSTTPRAELPAEIWLQICSYLDSCTVAALAQVSIKLNMNLQEEVYLTAIRDGNTDIITRSAATGSLATLQRIASHGADMNRVYSFDAPQYIEDWVKVEYWKEWERREVPSDDGIKVALSKACFATPLHLAAKGGHYDTVRWLLDQHSVDMEMPARFLCQCIPPGTYQVPGYDLMGQAVPAWTPLHIAICNHKVSIARLLLSRGASSRSVRVSHSSPTYPRFNRVFASAFRGLDPTKSRVPAVVVSALQSAAFSGNGPIIKELVQCMGVDVDEVVVESGATPLYYAITAHNDLSVALLRRLGANPERSFTPDWRLGVHYGNAFEYALAMEKTDPTLNVFESVLSKVATDMVKFSSNVAKSNATRYLFSEPGGAWYCPSGTGGNIVSRLRQLLSTARSEYWGQEYDTPLAQGLNKMMPDILRDTIAQHEPHFAPLDQDILDCFLIACQCNFPALETSTLASFLYTSKIHLQKVVDLHVGSKVIEYAYDTDLFDTQSSVHSDMDVKDDRSEATTCTVGMLALHATVAAFEPRAFVIDEDSNEALVRNAKWLITKGASPTVTPGIDLKWSPLPHFFDTITQTWPWDCVTDAFQGGSLAEALADMIKVLGEGGGWFPLGEGNDEAMFSTVRACHTALGVVLPTSSREHRKEIIAEARNVIESCMPPKVFEAWKSLDQ</sequence>
<keyword evidence="2 3" id="KW-0040">ANK repeat</keyword>
<dbReference type="Pfam" id="PF12796">
    <property type="entry name" value="Ank_2"/>
    <property type="match status" value="1"/>
</dbReference>
<dbReference type="InterPro" id="IPR036770">
    <property type="entry name" value="Ankyrin_rpt-contain_sf"/>
</dbReference>
<dbReference type="AlphaFoldDB" id="A0A135TXR1"/>
<dbReference type="SUPFAM" id="SSF81383">
    <property type="entry name" value="F-box domain"/>
    <property type="match status" value="1"/>
</dbReference>
<keyword evidence="5" id="KW-1185">Reference proteome</keyword>
<dbReference type="PANTHER" id="PTHR24198">
    <property type="entry name" value="ANKYRIN REPEAT AND PROTEIN KINASE DOMAIN-CONTAINING PROTEIN"/>
    <property type="match status" value="1"/>
</dbReference>
<dbReference type="SMART" id="SM00248">
    <property type="entry name" value="ANK"/>
    <property type="match status" value="5"/>
</dbReference>
<accession>A0A135TXR1</accession>